<gene>
    <name evidence="2" type="ORF">M0811_12918</name>
</gene>
<dbReference type="AlphaFoldDB" id="A0A9Q0R5P2"/>
<organism evidence="2 3">
    <name type="scientific">Anaeramoeba ignava</name>
    <name type="common">Anaerobic marine amoeba</name>
    <dbReference type="NCBI Taxonomy" id="1746090"/>
    <lineage>
        <taxon>Eukaryota</taxon>
        <taxon>Metamonada</taxon>
        <taxon>Anaeramoebidae</taxon>
        <taxon>Anaeramoeba</taxon>
    </lineage>
</organism>
<dbReference type="GO" id="GO:0005829">
    <property type="term" value="C:cytosol"/>
    <property type="evidence" value="ECO:0007669"/>
    <property type="project" value="TreeGrafter"/>
</dbReference>
<dbReference type="Proteomes" id="UP001149090">
    <property type="component" value="Unassembled WGS sequence"/>
</dbReference>
<dbReference type="InterPro" id="IPR038765">
    <property type="entry name" value="Papain-like_cys_pep_sf"/>
</dbReference>
<dbReference type="Pfam" id="PF00443">
    <property type="entry name" value="UCH"/>
    <property type="match status" value="1"/>
</dbReference>
<dbReference type="Gene3D" id="3.90.70.10">
    <property type="entry name" value="Cysteine proteinases"/>
    <property type="match status" value="1"/>
</dbReference>
<dbReference type="InterPro" id="IPR050164">
    <property type="entry name" value="Peptidase_C19"/>
</dbReference>
<dbReference type="CDD" id="cd02257">
    <property type="entry name" value="Peptidase_C19"/>
    <property type="match status" value="1"/>
</dbReference>
<keyword evidence="3" id="KW-1185">Reference proteome</keyword>
<dbReference type="GO" id="GO:0005634">
    <property type="term" value="C:nucleus"/>
    <property type="evidence" value="ECO:0007669"/>
    <property type="project" value="TreeGrafter"/>
</dbReference>
<sequence length="961" mass="113555">MSDSVAKKINKKKSLLSLKIKISNNQFIESDFSFCFSSPFQFVFIDNSITKYLYILDISFFIRFQGNFCVFDAEKILNFKTLIKDVKDNFNIRQKIQAFTYLFQDKTVRISNNSQLVIFLNCVKEQVLLITSEEIPILNVQISISKSGKKVPMNTQKMIDQDPFLSYNLDTQKVFCSSCDKELKNLNSWKLKRHLNCEHHRFKIPFYLKSQTKSKEWVFTNHEKNILRILDHLETFTTIDFYSRKDIPVFRTSLTKKRLFNQIQDKGNDLKYGTFCSLLQKYFSIHSATAFFFQCPKCSNPIMKKRQNHQRKVLEMRNLYKSEIQLLDQIILFLDFAVNFQEYRDNWETQEFYHKKSWVIFNITIQFEKQLFYFDYISEDQTKDSQFVLQSFQDFRYKFNEWQHKRNLLNISKLRIFSDNGGHIKNNFVLGMIFDAFSSQFLDIKVIFFLRNHAKHMSDRHFGNISRNKANFGDITTINLLFDYLSQLSNTTPIILNVNRALKFLYKNPIAKIKKSHIFIFLKGNLKTARMPNTNFRKRRIPIIEQIFQEKEFGIKQNSALIQENYSIPFFNTQMTNSKNEKVIPNETQKFHSQREKKMKEMNHMNGNLRSSSRKHQQVKRKIEFEEKEEIKNLRISKFQDNLPKQKNFTSSISICKTGNLRKIPNSHNSCYIASIIQVLLRTSVIELLGLGDISETLSDILQSSEESINITPLRKVIGEHVTQFSNTNEQDIHEFFVSLMDLISNENISDFNVPYDLLYQEFDIHNRAIINDFRIRIVQKVTCKKCKRFTYSFPQETSLVISFPILNGEISISSMLDNYFAEKDLDFSQHYHCENCDQKVESSIKLSLLTIPKYLVIFFKRTYYDSLTQSTTRIGTKIQCEEKINVKSFMFQSCPNQETEMKLLGSIRHIGNANEGHYWTEILETETSSNFFGISDAHIFPVNPFRTEDTFTMMIFTRED</sequence>
<evidence type="ECO:0000313" key="2">
    <source>
        <dbReference type="EMBL" id="KAJ5067468.1"/>
    </source>
</evidence>
<reference evidence="2" key="1">
    <citation type="submission" date="2022-10" db="EMBL/GenBank/DDBJ databases">
        <title>Novel sulphate-reducing endosymbionts in the free-living metamonad Anaeramoeba.</title>
        <authorList>
            <person name="Jerlstrom-Hultqvist J."/>
            <person name="Cepicka I."/>
            <person name="Gallot-Lavallee L."/>
            <person name="Salas-Leiva D."/>
            <person name="Curtis B.A."/>
            <person name="Zahonova K."/>
            <person name="Pipaliya S."/>
            <person name="Dacks J."/>
            <person name="Roger A.J."/>
        </authorList>
    </citation>
    <scope>NUCLEOTIDE SEQUENCE</scope>
    <source>
        <strain evidence="2">BMAN</strain>
    </source>
</reference>
<dbReference type="InterPro" id="IPR028889">
    <property type="entry name" value="USP"/>
</dbReference>
<dbReference type="GO" id="GO:0004843">
    <property type="term" value="F:cysteine-type deubiquitinase activity"/>
    <property type="evidence" value="ECO:0007669"/>
    <property type="project" value="InterPro"/>
</dbReference>
<keyword evidence="2" id="KW-0378">Hydrolase</keyword>
<feature type="domain" description="USP" evidence="1">
    <location>
        <begin position="662"/>
        <end position="960"/>
    </location>
</feature>
<name>A0A9Q0R5P2_ANAIG</name>
<accession>A0A9Q0R5P2</accession>
<dbReference type="PANTHER" id="PTHR24006">
    <property type="entry name" value="UBIQUITIN CARBOXYL-TERMINAL HYDROLASE"/>
    <property type="match status" value="1"/>
</dbReference>
<dbReference type="GO" id="GO:0016579">
    <property type="term" value="P:protein deubiquitination"/>
    <property type="evidence" value="ECO:0007669"/>
    <property type="project" value="InterPro"/>
</dbReference>
<proteinExistence type="predicted"/>
<dbReference type="EMBL" id="JAPDFW010000127">
    <property type="protein sequence ID" value="KAJ5067468.1"/>
    <property type="molecule type" value="Genomic_DNA"/>
</dbReference>
<dbReference type="OrthoDB" id="47475at2759"/>
<protein>
    <submittedName>
        <fullName evidence="2">Ubiquitin carboxyl-terminal hydrolase</fullName>
    </submittedName>
</protein>
<dbReference type="SUPFAM" id="SSF54001">
    <property type="entry name" value="Cysteine proteinases"/>
    <property type="match status" value="1"/>
</dbReference>
<dbReference type="InterPro" id="IPR001394">
    <property type="entry name" value="Peptidase_C19_UCH"/>
</dbReference>
<comment type="caution">
    <text evidence="2">The sequence shown here is derived from an EMBL/GenBank/DDBJ whole genome shotgun (WGS) entry which is preliminary data.</text>
</comment>
<evidence type="ECO:0000313" key="3">
    <source>
        <dbReference type="Proteomes" id="UP001149090"/>
    </source>
</evidence>
<evidence type="ECO:0000259" key="1">
    <source>
        <dbReference type="PROSITE" id="PS50235"/>
    </source>
</evidence>
<dbReference type="PROSITE" id="PS50235">
    <property type="entry name" value="USP_3"/>
    <property type="match status" value="1"/>
</dbReference>